<keyword evidence="6" id="KW-1133">Transmembrane helix</keyword>
<evidence type="ECO:0000256" key="3">
    <source>
        <dbReference type="ARBA" id="ARBA00023157"/>
    </source>
</evidence>
<evidence type="ECO:0000313" key="9">
    <source>
        <dbReference type="EMBL" id="KAJ0203006.1"/>
    </source>
</evidence>
<dbReference type="PANTHER" id="PTHR33021">
    <property type="entry name" value="BLUE COPPER PROTEIN"/>
    <property type="match status" value="1"/>
</dbReference>
<keyword evidence="1" id="KW-0479">Metal-binding</keyword>
<dbReference type="GO" id="GO:0046872">
    <property type="term" value="F:metal ion binding"/>
    <property type="evidence" value="ECO:0007669"/>
    <property type="project" value="UniProtKB-KW"/>
</dbReference>
<feature type="compositionally biased region" description="Low complexity" evidence="5">
    <location>
        <begin position="205"/>
        <end position="219"/>
    </location>
</feature>
<feature type="domain" description="Phytocyanin" evidence="8">
    <location>
        <begin position="29"/>
        <end position="132"/>
    </location>
</feature>
<dbReference type="GO" id="GO:0009055">
    <property type="term" value="F:electron transfer activity"/>
    <property type="evidence" value="ECO:0007669"/>
    <property type="project" value="InterPro"/>
</dbReference>
<evidence type="ECO:0000256" key="4">
    <source>
        <dbReference type="ARBA" id="ARBA00023180"/>
    </source>
</evidence>
<dbReference type="Pfam" id="PF02298">
    <property type="entry name" value="Cu_bind_like"/>
    <property type="match status" value="1"/>
</dbReference>
<accession>A0A9R1VE37</accession>
<dbReference type="PRINTS" id="PR01217">
    <property type="entry name" value="PRICHEXTENSN"/>
</dbReference>
<feature type="chain" id="PRO_5040248384" description="Phytocyanin domain-containing protein" evidence="7">
    <location>
        <begin position="28"/>
        <end position="249"/>
    </location>
</feature>
<dbReference type="Gene3D" id="2.60.40.420">
    <property type="entry name" value="Cupredoxins - blue copper proteins"/>
    <property type="match status" value="1"/>
</dbReference>
<dbReference type="PROSITE" id="PS51485">
    <property type="entry name" value="PHYTOCYANIN"/>
    <property type="match status" value="1"/>
</dbReference>
<reference evidence="9 10" key="1">
    <citation type="journal article" date="2017" name="Nat. Commun.">
        <title>Genome assembly with in vitro proximity ligation data and whole-genome triplication in lettuce.</title>
        <authorList>
            <person name="Reyes-Chin-Wo S."/>
            <person name="Wang Z."/>
            <person name="Yang X."/>
            <person name="Kozik A."/>
            <person name="Arikit S."/>
            <person name="Song C."/>
            <person name="Xia L."/>
            <person name="Froenicke L."/>
            <person name="Lavelle D.O."/>
            <person name="Truco M.J."/>
            <person name="Xia R."/>
            <person name="Zhu S."/>
            <person name="Xu C."/>
            <person name="Xu H."/>
            <person name="Xu X."/>
            <person name="Cox K."/>
            <person name="Korf I."/>
            <person name="Meyers B.C."/>
            <person name="Michelmore R.W."/>
        </authorList>
    </citation>
    <scope>NUCLEOTIDE SEQUENCE [LARGE SCALE GENOMIC DNA]</scope>
    <source>
        <strain evidence="10">cv. Salinas</strain>
        <tissue evidence="9">Seedlings</tissue>
    </source>
</reference>
<comment type="caution">
    <text evidence="9">The sequence shown here is derived from an EMBL/GenBank/DDBJ whole genome shotgun (WGS) entry which is preliminary data.</text>
</comment>
<evidence type="ECO:0000256" key="6">
    <source>
        <dbReference type="SAM" id="Phobius"/>
    </source>
</evidence>
<keyword evidence="6" id="KW-0472">Membrane</keyword>
<evidence type="ECO:0000313" key="10">
    <source>
        <dbReference type="Proteomes" id="UP000235145"/>
    </source>
</evidence>
<evidence type="ECO:0000259" key="8">
    <source>
        <dbReference type="PROSITE" id="PS51485"/>
    </source>
</evidence>
<feature type="compositionally biased region" description="Pro residues" evidence="5">
    <location>
        <begin position="185"/>
        <end position="204"/>
    </location>
</feature>
<dbReference type="PANTHER" id="PTHR33021:SF543">
    <property type="entry name" value="PHYTOCYANIN DOMAIN, CUPREDOXIN"/>
    <property type="match status" value="1"/>
</dbReference>
<keyword evidence="4" id="KW-0325">Glycoprotein</keyword>
<dbReference type="GO" id="GO:0005886">
    <property type="term" value="C:plasma membrane"/>
    <property type="evidence" value="ECO:0000318"/>
    <property type="project" value="GO_Central"/>
</dbReference>
<proteinExistence type="predicted"/>
<dbReference type="InterPro" id="IPR028871">
    <property type="entry name" value="BlueCu_1_BS"/>
</dbReference>
<gene>
    <name evidence="9" type="ORF">LSAT_V11C500263150</name>
</gene>
<name>A0A9R1VE37_LACSA</name>
<dbReference type="FunFam" id="2.60.40.420:FF:000034">
    <property type="entry name" value="Cupredoxin superfamily protein"/>
    <property type="match status" value="1"/>
</dbReference>
<dbReference type="CDD" id="cd13920">
    <property type="entry name" value="Stellacyanin"/>
    <property type="match status" value="1"/>
</dbReference>
<evidence type="ECO:0000256" key="1">
    <source>
        <dbReference type="ARBA" id="ARBA00022723"/>
    </source>
</evidence>
<evidence type="ECO:0000256" key="7">
    <source>
        <dbReference type="SAM" id="SignalP"/>
    </source>
</evidence>
<dbReference type="Proteomes" id="UP000235145">
    <property type="component" value="Unassembled WGS sequence"/>
</dbReference>
<feature type="region of interest" description="Disordered" evidence="5">
    <location>
        <begin position="136"/>
        <end position="229"/>
    </location>
</feature>
<dbReference type="OrthoDB" id="5421909at2759"/>
<feature type="transmembrane region" description="Helical" evidence="6">
    <location>
        <begin position="229"/>
        <end position="248"/>
    </location>
</feature>
<evidence type="ECO:0000256" key="2">
    <source>
        <dbReference type="ARBA" id="ARBA00023008"/>
    </source>
</evidence>
<feature type="signal peptide" evidence="7">
    <location>
        <begin position="1"/>
        <end position="27"/>
    </location>
</feature>
<keyword evidence="3" id="KW-1015">Disulfide bond</keyword>
<feature type="compositionally biased region" description="Pro residues" evidence="5">
    <location>
        <begin position="138"/>
        <end position="176"/>
    </location>
</feature>
<keyword evidence="6" id="KW-0812">Transmembrane</keyword>
<keyword evidence="2" id="KW-0186">Copper</keyword>
<keyword evidence="7" id="KW-0732">Signal</keyword>
<evidence type="ECO:0000256" key="5">
    <source>
        <dbReference type="SAM" id="MobiDB-lite"/>
    </source>
</evidence>
<dbReference type="InterPro" id="IPR008972">
    <property type="entry name" value="Cupredoxin"/>
</dbReference>
<dbReference type="AlphaFoldDB" id="A0A9R1VE37"/>
<dbReference type="InterPro" id="IPR039391">
    <property type="entry name" value="Phytocyanin-like"/>
</dbReference>
<dbReference type="SUPFAM" id="SSF49503">
    <property type="entry name" value="Cupredoxins"/>
    <property type="match status" value="1"/>
</dbReference>
<dbReference type="EMBL" id="NBSK02000005">
    <property type="protein sequence ID" value="KAJ0203006.1"/>
    <property type="molecule type" value="Genomic_DNA"/>
</dbReference>
<organism evidence="9 10">
    <name type="scientific">Lactuca sativa</name>
    <name type="common">Garden lettuce</name>
    <dbReference type="NCBI Taxonomy" id="4236"/>
    <lineage>
        <taxon>Eukaryota</taxon>
        <taxon>Viridiplantae</taxon>
        <taxon>Streptophyta</taxon>
        <taxon>Embryophyta</taxon>
        <taxon>Tracheophyta</taxon>
        <taxon>Spermatophyta</taxon>
        <taxon>Magnoliopsida</taxon>
        <taxon>eudicotyledons</taxon>
        <taxon>Gunneridae</taxon>
        <taxon>Pentapetalae</taxon>
        <taxon>asterids</taxon>
        <taxon>campanulids</taxon>
        <taxon>Asterales</taxon>
        <taxon>Asteraceae</taxon>
        <taxon>Cichorioideae</taxon>
        <taxon>Cichorieae</taxon>
        <taxon>Lactucinae</taxon>
        <taxon>Lactuca</taxon>
    </lineage>
</organism>
<protein>
    <recommendedName>
        <fullName evidence="8">Phytocyanin domain-containing protein</fullName>
    </recommendedName>
</protein>
<keyword evidence="10" id="KW-1185">Reference proteome</keyword>
<sequence length="249" mass="24984">MAGSMKSCMVMLMMMMVASMQMQSSIAQTRHVVGDALGWTIPPNGAAAYTTWASQQNFTVGDSLVFNFTTGAHNVAEVSQAAYGPCTTTNPISIATAGPATLTLTTPGTHYYVCTVGSHCQIGQKLTVNVVAAAAAPTTPPPAPTPTTPPPAATPTPTPTPSPVSPPTTSPTPAPGPSTTITPPTSSPAPSPVGDRPPSPPESSPSPTGSTTPSPAGDSTPPPPAPSNAASLMAAVPVTFLAFALAFFY</sequence>
<dbReference type="InterPro" id="IPR003245">
    <property type="entry name" value="Phytocyanin_dom"/>
</dbReference>
<dbReference type="PROSITE" id="PS00196">
    <property type="entry name" value="COPPER_BLUE"/>
    <property type="match status" value="1"/>
</dbReference>